<proteinExistence type="predicted"/>
<gene>
    <name evidence="2" type="ORF">EPUS_09457</name>
</gene>
<name>U1FTG7_ENDPU</name>
<dbReference type="HOGENOM" id="CLU_1272299_0_0_1"/>
<keyword evidence="3" id="KW-1185">Reference proteome</keyword>
<reference evidence="3" key="1">
    <citation type="journal article" date="2014" name="BMC Genomics">
        <title>Genome characteristics reveal the impact of lichenization on lichen-forming fungus Endocarpon pusillum Hedwig (Verrucariales, Ascomycota).</title>
        <authorList>
            <person name="Wang Y.-Y."/>
            <person name="Liu B."/>
            <person name="Zhang X.-Y."/>
            <person name="Zhou Q.-M."/>
            <person name="Zhang T."/>
            <person name="Li H."/>
            <person name="Yu Y.-F."/>
            <person name="Zhang X.-L."/>
            <person name="Hao X.-Y."/>
            <person name="Wang M."/>
            <person name="Wang L."/>
            <person name="Wei J.-C."/>
        </authorList>
    </citation>
    <scope>NUCLEOTIDE SEQUENCE [LARGE SCALE GENOMIC DNA]</scope>
    <source>
        <strain evidence="3">Z07020 / HMAS-L-300199</strain>
    </source>
</reference>
<feature type="compositionally biased region" description="Low complexity" evidence="1">
    <location>
        <begin position="124"/>
        <end position="146"/>
    </location>
</feature>
<dbReference type="RefSeq" id="XP_007806296.1">
    <property type="nucleotide sequence ID" value="XM_007808105.1"/>
</dbReference>
<accession>U1FTG7</accession>
<dbReference type="GeneID" id="19244260"/>
<organism evidence="2 3">
    <name type="scientific">Endocarpon pusillum (strain Z07020 / HMAS-L-300199)</name>
    <name type="common">Lichen-forming fungus</name>
    <dbReference type="NCBI Taxonomy" id="1263415"/>
    <lineage>
        <taxon>Eukaryota</taxon>
        <taxon>Fungi</taxon>
        <taxon>Dikarya</taxon>
        <taxon>Ascomycota</taxon>
        <taxon>Pezizomycotina</taxon>
        <taxon>Eurotiomycetes</taxon>
        <taxon>Chaetothyriomycetidae</taxon>
        <taxon>Verrucariales</taxon>
        <taxon>Verrucariaceae</taxon>
        <taxon>Endocarpon</taxon>
    </lineage>
</organism>
<evidence type="ECO:0000313" key="3">
    <source>
        <dbReference type="Proteomes" id="UP000019373"/>
    </source>
</evidence>
<protein>
    <submittedName>
        <fullName evidence="2">Uncharacterized protein</fullName>
    </submittedName>
</protein>
<dbReference type="Proteomes" id="UP000019373">
    <property type="component" value="Unassembled WGS sequence"/>
</dbReference>
<dbReference type="AlphaFoldDB" id="U1FTG7"/>
<feature type="region of interest" description="Disordered" evidence="1">
    <location>
        <begin position="112"/>
        <end position="168"/>
    </location>
</feature>
<sequence>MADPIDRIYANLRDELACAVSQLLQQALIKPQHLRNQNATFIAQIKASEVFVLRHYNHTSTPSPVEAQNADCELARPPAPNVSDAFSYLANQNSTDRHPQFTASVDRGMGSYPTHYVDGPNDESPLGFPLSSSGSPLTLLSPTNSGQSSHEDGLCVRSSPPSPPLPEDVPEDVLIGKENALCNQQQFMCEEENENAEDVAFSLRTTTGRHIVGKGKG</sequence>
<dbReference type="EMBL" id="KE721548">
    <property type="protein sequence ID" value="ERF68057.1"/>
    <property type="molecule type" value="Genomic_DNA"/>
</dbReference>
<evidence type="ECO:0000256" key="1">
    <source>
        <dbReference type="SAM" id="MobiDB-lite"/>
    </source>
</evidence>
<evidence type="ECO:0000313" key="2">
    <source>
        <dbReference type="EMBL" id="ERF68057.1"/>
    </source>
</evidence>